<dbReference type="CDD" id="cd00540">
    <property type="entry name" value="AAG"/>
    <property type="match status" value="1"/>
</dbReference>
<dbReference type="Proteomes" id="UP001276150">
    <property type="component" value="Unassembled WGS sequence"/>
</dbReference>
<proteinExistence type="inferred from homology"/>
<keyword evidence="4 5" id="KW-0234">DNA repair</keyword>
<dbReference type="SUPFAM" id="SSF50486">
    <property type="entry name" value="FMT C-terminal domain-like"/>
    <property type="match status" value="1"/>
</dbReference>
<evidence type="ECO:0000256" key="3">
    <source>
        <dbReference type="ARBA" id="ARBA00022801"/>
    </source>
</evidence>
<comment type="similarity">
    <text evidence="1 5">Belongs to the DNA glycosylase MPG family.</text>
</comment>
<evidence type="ECO:0000256" key="1">
    <source>
        <dbReference type="ARBA" id="ARBA00009232"/>
    </source>
</evidence>
<dbReference type="EMBL" id="JAPMIV010000015">
    <property type="protein sequence ID" value="MDV6374860.1"/>
    <property type="molecule type" value="Genomic_DNA"/>
</dbReference>
<dbReference type="InterPro" id="IPR011034">
    <property type="entry name" value="Formyl_transferase-like_C_sf"/>
</dbReference>
<dbReference type="NCBIfam" id="TIGR00567">
    <property type="entry name" value="3mg"/>
    <property type="match status" value="1"/>
</dbReference>
<keyword evidence="2 5" id="KW-0227">DNA damage</keyword>
<dbReference type="HAMAP" id="MF_00527">
    <property type="entry name" value="3MGH"/>
    <property type="match status" value="1"/>
</dbReference>
<accession>A0ABU4DR09</accession>
<evidence type="ECO:0000256" key="2">
    <source>
        <dbReference type="ARBA" id="ARBA00022763"/>
    </source>
</evidence>
<dbReference type="RefSeq" id="WP_317640187.1">
    <property type="nucleotide sequence ID" value="NZ_JAPMIV010000015.1"/>
</dbReference>
<keyword evidence="3 5" id="KW-0378">Hydrolase</keyword>
<reference evidence="6 7" key="1">
    <citation type="submission" date="2022-11" db="EMBL/GenBank/DDBJ databases">
        <title>Deinococcus ZS9-10, Low Temperature and Draught-tolerating, UV-resistant Bacteria from Continental Antarctica.</title>
        <authorList>
            <person name="Cheng L."/>
        </authorList>
    </citation>
    <scope>NUCLEOTIDE SEQUENCE [LARGE SCALE GENOMIC DNA]</scope>
    <source>
        <strain evidence="6 7">ZS9-10</strain>
    </source>
</reference>
<comment type="caution">
    <text evidence="6">The sequence shown here is derived from an EMBL/GenBank/DDBJ whole genome shotgun (WGS) entry which is preliminary data.</text>
</comment>
<dbReference type="Gene3D" id="3.10.300.10">
    <property type="entry name" value="Methylpurine-DNA glycosylase (MPG)"/>
    <property type="match status" value="1"/>
</dbReference>
<evidence type="ECO:0000256" key="4">
    <source>
        <dbReference type="ARBA" id="ARBA00023204"/>
    </source>
</evidence>
<dbReference type="PANTHER" id="PTHR10429">
    <property type="entry name" value="DNA-3-METHYLADENINE GLYCOSYLASE"/>
    <property type="match status" value="1"/>
</dbReference>
<gene>
    <name evidence="6" type="ORF">ORD21_09700</name>
</gene>
<dbReference type="EC" id="3.2.2.-" evidence="5"/>
<protein>
    <recommendedName>
        <fullName evidence="5">Putative 3-methyladenine DNA glycosylase</fullName>
        <ecNumber evidence="5">3.2.2.-</ecNumber>
    </recommendedName>
</protein>
<dbReference type="Pfam" id="PF02245">
    <property type="entry name" value="Pur_DNA_glyco"/>
    <property type="match status" value="1"/>
</dbReference>
<dbReference type="PANTHER" id="PTHR10429:SF0">
    <property type="entry name" value="DNA-3-METHYLADENINE GLYCOSYLASE"/>
    <property type="match status" value="1"/>
</dbReference>
<evidence type="ECO:0000313" key="6">
    <source>
        <dbReference type="EMBL" id="MDV6374860.1"/>
    </source>
</evidence>
<evidence type="ECO:0000256" key="5">
    <source>
        <dbReference type="HAMAP-Rule" id="MF_00527"/>
    </source>
</evidence>
<dbReference type="InterPro" id="IPR036995">
    <property type="entry name" value="MPG_sf"/>
</dbReference>
<name>A0ABU4DR09_9DEIO</name>
<dbReference type="InterPro" id="IPR003180">
    <property type="entry name" value="MPG"/>
</dbReference>
<evidence type="ECO:0000313" key="7">
    <source>
        <dbReference type="Proteomes" id="UP001276150"/>
    </source>
</evidence>
<sequence>MLFDAPVVDHAHALNPEFFAGDPVVVARQLLGAVLVRVLEDGTVLAARIVETEGYDCPRDPSCHVVARLPGAAAAMGGEPGRVYFHYAYKQALLNITCRPVGIQASILIRAVQPLLGEENMRELRPVKRPIDLSNGPAKLVTALGITEELKGQPIDTPVFYIVPGKALPESEVDTTSRVGLRQGAELPWRFLIRGNGWVSAGKPSGGVTQP</sequence>
<organism evidence="6 7">
    <name type="scientific">Deinococcus arenicola</name>
    <dbReference type="NCBI Taxonomy" id="2994950"/>
    <lineage>
        <taxon>Bacteria</taxon>
        <taxon>Thermotogati</taxon>
        <taxon>Deinococcota</taxon>
        <taxon>Deinococci</taxon>
        <taxon>Deinococcales</taxon>
        <taxon>Deinococcaceae</taxon>
        <taxon>Deinococcus</taxon>
    </lineage>
</organism>
<keyword evidence="7" id="KW-1185">Reference proteome</keyword>